<dbReference type="SMART" id="SM00028">
    <property type="entry name" value="TPR"/>
    <property type="match status" value="2"/>
</dbReference>
<evidence type="ECO:0000259" key="4">
    <source>
        <dbReference type="Pfam" id="PF02259"/>
    </source>
</evidence>
<dbReference type="InterPro" id="IPR003151">
    <property type="entry name" value="PIK-rel_kinase_FAT"/>
</dbReference>
<name>A0A1F4UDK7_UNCW3</name>
<dbReference type="PANTHER" id="PTHR45586">
    <property type="entry name" value="TPR REPEAT-CONTAINING PROTEIN PA4667"/>
    <property type="match status" value="1"/>
</dbReference>
<keyword evidence="1" id="KW-0677">Repeat</keyword>
<accession>A0A1F4UDK7</accession>
<feature type="domain" description="PIK-related kinase FAT" evidence="4">
    <location>
        <begin position="54"/>
        <end position="225"/>
    </location>
</feature>
<dbReference type="PROSITE" id="PS50005">
    <property type="entry name" value="TPR"/>
    <property type="match status" value="1"/>
</dbReference>
<dbReference type="EMBL" id="MEUM01000041">
    <property type="protein sequence ID" value="OGC42999.1"/>
    <property type="molecule type" value="Genomic_DNA"/>
</dbReference>
<dbReference type="SUPFAM" id="SSF48452">
    <property type="entry name" value="TPR-like"/>
    <property type="match status" value="1"/>
</dbReference>
<organism evidence="5 6">
    <name type="scientific">candidate division WOR-3 bacterium RBG_13_43_14</name>
    <dbReference type="NCBI Taxonomy" id="1802590"/>
    <lineage>
        <taxon>Bacteria</taxon>
        <taxon>Bacteria division WOR-3</taxon>
    </lineage>
</organism>
<evidence type="ECO:0000256" key="1">
    <source>
        <dbReference type="ARBA" id="ARBA00022737"/>
    </source>
</evidence>
<evidence type="ECO:0000313" key="6">
    <source>
        <dbReference type="Proteomes" id="UP000177025"/>
    </source>
</evidence>
<evidence type="ECO:0000313" key="5">
    <source>
        <dbReference type="EMBL" id="OGC42999.1"/>
    </source>
</evidence>
<keyword evidence="2 3" id="KW-0802">TPR repeat</keyword>
<dbReference type="InterPro" id="IPR011990">
    <property type="entry name" value="TPR-like_helical_dom_sf"/>
</dbReference>
<reference evidence="5 6" key="1">
    <citation type="journal article" date="2016" name="Nat. Commun.">
        <title>Thousands of microbial genomes shed light on interconnected biogeochemical processes in an aquifer system.</title>
        <authorList>
            <person name="Anantharaman K."/>
            <person name="Brown C.T."/>
            <person name="Hug L.A."/>
            <person name="Sharon I."/>
            <person name="Castelle C.J."/>
            <person name="Probst A.J."/>
            <person name="Thomas B.C."/>
            <person name="Singh A."/>
            <person name="Wilkins M.J."/>
            <person name="Karaoz U."/>
            <person name="Brodie E.L."/>
            <person name="Williams K.H."/>
            <person name="Hubbard S.S."/>
            <person name="Banfield J.F."/>
        </authorList>
    </citation>
    <scope>NUCLEOTIDE SEQUENCE [LARGE SCALE GENOMIC DNA]</scope>
</reference>
<dbReference type="Gene3D" id="1.25.40.10">
    <property type="entry name" value="Tetratricopeptide repeat domain"/>
    <property type="match status" value="1"/>
</dbReference>
<comment type="caution">
    <text evidence="5">The sequence shown here is derived from an EMBL/GenBank/DDBJ whole genome shotgun (WGS) entry which is preliminary data.</text>
</comment>
<dbReference type="Pfam" id="PF02259">
    <property type="entry name" value="FAT"/>
    <property type="match status" value="1"/>
</dbReference>
<gene>
    <name evidence="5" type="ORF">A2Y85_02970</name>
</gene>
<sequence length="376" mass="43447">MTYLILIIVVLIAILLYFFFQKHREKVSSHTPYIEALIAQLDKNDDMAVKKFKDAIAIDTDLVDAYIRLGNLYRKKGEYDTAIKIHQSLTVRTMLKRHEEKRVYYALVDDMIAIDRKNKAIAFLREILKIDKNDQHALEMILRIQEEMGQFADCANIYEDSNFTNRSDTRFAFYYASAAQNQLSSSGSSKNDTEKKALSFFKKALRIASNSLTAMFYLADHYEKKGDLKKAAEYYTKIINSHPDHAFLILSRYGRVMFELDRFGEIIPLYEKIFSANPKNFMVGFELAALYKKKSEPERVKHIYSKLADTFPDQVLPKLYIIQNMSAEPEVQQKVDETIGGVLTNKFRCAKCGFTTGEHVFLCPKCHAIESLFAYL</sequence>
<proteinExistence type="predicted"/>
<evidence type="ECO:0000256" key="3">
    <source>
        <dbReference type="PROSITE-ProRule" id="PRU00339"/>
    </source>
</evidence>
<dbReference type="PANTHER" id="PTHR45586:SF1">
    <property type="entry name" value="LIPOPOLYSACCHARIDE ASSEMBLY PROTEIN B"/>
    <property type="match status" value="1"/>
</dbReference>
<dbReference type="InterPro" id="IPR019734">
    <property type="entry name" value="TPR_rpt"/>
</dbReference>
<dbReference type="Proteomes" id="UP000177025">
    <property type="component" value="Unassembled WGS sequence"/>
</dbReference>
<evidence type="ECO:0000256" key="2">
    <source>
        <dbReference type="ARBA" id="ARBA00022803"/>
    </source>
</evidence>
<dbReference type="InterPro" id="IPR051012">
    <property type="entry name" value="CellSynth/LPSAsmb/PSIAsmb"/>
</dbReference>
<protein>
    <recommendedName>
        <fullName evidence="4">PIK-related kinase FAT domain-containing protein</fullName>
    </recommendedName>
</protein>
<dbReference type="AlphaFoldDB" id="A0A1F4UDK7"/>
<feature type="repeat" description="TPR" evidence="3">
    <location>
        <begin position="212"/>
        <end position="245"/>
    </location>
</feature>